<dbReference type="PANTHER" id="PTHR10185:SF17">
    <property type="entry name" value="GM01519P-RELATED"/>
    <property type="match status" value="1"/>
</dbReference>
<feature type="domain" description="PLD phosphodiesterase" evidence="3">
    <location>
        <begin position="194"/>
        <end position="221"/>
    </location>
</feature>
<reference evidence="4 5" key="1">
    <citation type="journal article" date="2017" name="Nat. Ecol. Evol.">
        <title>Scallop genome provides insights into evolution of bilaterian karyotype and development.</title>
        <authorList>
            <person name="Wang S."/>
            <person name="Zhang J."/>
            <person name="Jiao W."/>
            <person name="Li J."/>
            <person name="Xun X."/>
            <person name="Sun Y."/>
            <person name="Guo X."/>
            <person name="Huan P."/>
            <person name="Dong B."/>
            <person name="Zhang L."/>
            <person name="Hu X."/>
            <person name="Sun X."/>
            <person name="Wang J."/>
            <person name="Zhao C."/>
            <person name="Wang Y."/>
            <person name="Wang D."/>
            <person name="Huang X."/>
            <person name="Wang R."/>
            <person name="Lv J."/>
            <person name="Li Y."/>
            <person name="Zhang Z."/>
            <person name="Liu B."/>
            <person name="Lu W."/>
            <person name="Hui Y."/>
            <person name="Liang J."/>
            <person name="Zhou Z."/>
            <person name="Hou R."/>
            <person name="Li X."/>
            <person name="Liu Y."/>
            <person name="Li H."/>
            <person name="Ning X."/>
            <person name="Lin Y."/>
            <person name="Zhao L."/>
            <person name="Xing Q."/>
            <person name="Dou J."/>
            <person name="Li Y."/>
            <person name="Mao J."/>
            <person name="Guo H."/>
            <person name="Dou H."/>
            <person name="Li T."/>
            <person name="Mu C."/>
            <person name="Jiang W."/>
            <person name="Fu Q."/>
            <person name="Fu X."/>
            <person name="Miao Y."/>
            <person name="Liu J."/>
            <person name="Yu Q."/>
            <person name="Li R."/>
            <person name="Liao H."/>
            <person name="Li X."/>
            <person name="Kong Y."/>
            <person name="Jiang Z."/>
            <person name="Chourrout D."/>
            <person name="Li R."/>
            <person name="Bao Z."/>
        </authorList>
    </citation>
    <scope>NUCLEOTIDE SEQUENCE [LARGE SCALE GENOMIC DNA]</scope>
    <source>
        <strain evidence="4 5">PY_sf001</strain>
    </source>
</reference>
<dbReference type="SMART" id="SM00155">
    <property type="entry name" value="PLDc"/>
    <property type="match status" value="2"/>
</dbReference>
<keyword evidence="2" id="KW-0812">Transmembrane</keyword>
<dbReference type="Pfam" id="PF00614">
    <property type="entry name" value="PLDc"/>
    <property type="match status" value="1"/>
</dbReference>
<dbReference type="PANTHER" id="PTHR10185">
    <property type="entry name" value="PHOSPHOLIPASE D - RELATED"/>
    <property type="match status" value="1"/>
</dbReference>
<protein>
    <submittedName>
        <fullName evidence="4">Phospholipase D3</fullName>
    </submittedName>
</protein>
<dbReference type="InterPro" id="IPR032803">
    <property type="entry name" value="PLDc_3"/>
</dbReference>
<dbReference type="PROSITE" id="PS50035">
    <property type="entry name" value="PLD"/>
    <property type="match status" value="2"/>
</dbReference>
<dbReference type="Pfam" id="PF13918">
    <property type="entry name" value="PLDc_3"/>
    <property type="match status" value="1"/>
</dbReference>
<comment type="similarity">
    <text evidence="1">Belongs to the phospholipase D family.</text>
</comment>
<feature type="transmembrane region" description="Helical" evidence="2">
    <location>
        <begin position="31"/>
        <end position="52"/>
    </location>
</feature>
<dbReference type="OrthoDB" id="1923775at2759"/>
<gene>
    <name evidence="4" type="ORF">KP79_PYT10506</name>
</gene>
<feature type="domain" description="PLD phosphodiesterase" evidence="3">
    <location>
        <begin position="413"/>
        <end position="439"/>
    </location>
</feature>
<keyword evidence="2" id="KW-1133">Transmembrane helix</keyword>
<name>A0A210QXC2_MIZYE</name>
<evidence type="ECO:0000256" key="1">
    <source>
        <dbReference type="ARBA" id="ARBA00008664"/>
    </source>
</evidence>
<keyword evidence="2" id="KW-0472">Membrane</keyword>
<dbReference type="InterPro" id="IPR001736">
    <property type="entry name" value="PLipase_D/transphosphatidylase"/>
</dbReference>
<dbReference type="Proteomes" id="UP000242188">
    <property type="component" value="Unassembled WGS sequence"/>
</dbReference>
<evidence type="ECO:0000313" key="5">
    <source>
        <dbReference type="Proteomes" id="UP000242188"/>
    </source>
</evidence>
<keyword evidence="5" id="KW-1185">Reference proteome</keyword>
<sequence length="498" mass="56662">MKNDRIGLVNDHDDMKNHCSSSVCTGRCLSIIFFCIGVVLMLSMGLALYFSLHKDIMTVAPVPAPTVVPPPPCKDPCVITLVESIPENLTYPAGSPSHPSTYSALIDLMEMATSQIEIASFYWTLSGSDIEYHDNSSWQGESVLSTLMAAGRFRKLKIKIAQNKPDNGYYNNTRDLARYAGAEVRTLDFKSLMGNGILHTKMWLIDRKHFYVGSANLDWRSFTQVKEMGAVIRNCPCMARDMGKLFDVYWDLGLPGAKVPSQWPTSYNTDINNNNTMEINFNSTNVAATTYISSSPPPFCPAGRTVDVDAIVDIIQKAEEFVYVAVMDYFPTTQFTKPRVYWPVIDDAFRRAAFNRRVKVHLLISYWQHTWEDMKIYLSSLNDLWFKSYPELDITVKIFEVPAFTDSQKKIPYGRVNHNKYMVTDKTAYIGTSNWSADYFIDTGGIGLVINQQRTPALSKEGDVRQQLEDVFLRDWNSKYAWDFNTFNFTSVDRHTEL</sequence>
<dbReference type="GO" id="GO:0003824">
    <property type="term" value="F:catalytic activity"/>
    <property type="evidence" value="ECO:0007669"/>
    <property type="project" value="InterPro"/>
</dbReference>
<evidence type="ECO:0000256" key="2">
    <source>
        <dbReference type="SAM" id="Phobius"/>
    </source>
</evidence>
<organism evidence="4 5">
    <name type="scientific">Mizuhopecten yessoensis</name>
    <name type="common">Japanese scallop</name>
    <name type="synonym">Patinopecten yessoensis</name>
    <dbReference type="NCBI Taxonomy" id="6573"/>
    <lineage>
        <taxon>Eukaryota</taxon>
        <taxon>Metazoa</taxon>
        <taxon>Spiralia</taxon>
        <taxon>Lophotrochozoa</taxon>
        <taxon>Mollusca</taxon>
        <taxon>Bivalvia</taxon>
        <taxon>Autobranchia</taxon>
        <taxon>Pteriomorphia</taxon>
        <taxon>Pectinida</taxon>
        <taxon>Pectinoidea</taxon>
        <taxon>Pectinidae</taxon>
        <taxon>Mizuhopecten</taxon>
    </lineage>
</organism>
<evidence type="ECO:0000313" key="4">
    <source>
        <dbReference type="EMBL" id="OWF53408.1"/>
    </source>
</evidence>
<dbReference type="STRING" id="6573.A0A210QXC2"/>
<dbReference type="AlphaFoldDB" id="A0A210QXC2"/>
<evidence type="ECO:0000259" key="3">
    <source>
        <dbReference type="PROSITE" id="PS50035"/>
    </source>
</evidence>
<dbReference type="EMBL" id="NEDP02001349">
    <property type="protein sequence ID" value="OWF53408.1"/>
    <property type="molecule type" value="Genomic_DNA"/>
</dbReference>
<dbReference type="InterPro" id="IPR050874">
    <property type="entry name" value="Diverse_PLD-related"/>
</dbReference>
<proteinExistence type="inferred from homology"/>
<dbReference type="SUPFAM" id="SSF56024">
    <property type="entry name" value="Phospholipase D/nuclease"/>
    <property type="match status" value="2"/>
</dbReference>
<dbReference type="CDD" id="cd09106">
    <property type="entry name" value="PLDc_vPLD3_4_5_like_1"/>
    <property type="match status" value="1"/>
</dbReference>
<dbReference type="Gene3D" id="3.30.870.10">
    <property type="entry name" value="Endonuclease Chain A"/>
    <property type="match status" value="2"/>
</dbReference>
<comment type="caution">
    <text evidence="4">The sequence shown here is derived from an EMBL/GenBank/DDBJ whole genome shotgun (WGS) entry which is preliminary data.</text>
</comment>
<accession>A0A210QXC2</accession>